<dbReference type="GeneID" id="5486682"/>
<evidence type="ECO:0000313" key="2">
    <source>
        <dbReference type="Proteomes" id="UP000001312"/>
    </source>
</evidence>
<dbReference type="InParanoid" id="A7ES24"/>
<protein>
    <submittedName>
        <fullName evidence="1">Uncharacterized protein</fullName>
    </submittedName>
</protein>
<reference evidence="2" key="1">
    <citation type="journal article" date="2011" name="PLoS Genet.">
        <title>Genomic analysis of the necrotrophic fungal pathogens Sclerotinia sclerotiorum and Botrytis cinerea.</title>
        <authorList>
            <person name="Amselem J."/>
            <person name="Cuomo C.A."/>
            <person name="van Kan J.A."/>
            <person name="Viaud M."/>
            <person name="Benito E.P."/>
            <person name="Couloux A."/>
            <person name="Coutinho P.M."/>
            <person name="de Vries R.P."/>
            <person name="Dyer P.S."/>
            <person name="Fillinger S."/>
            <person name="Fournier E."/>
            <person name="Gout L."/>
            <person name="Hahn M."/>
            <person name="Kohn L."/>
            <person name="Lapalu N."/>
            <person name="Plummer K.M."/>
            <person name="Pradier J.M."/>
            <person name="Quevillon E."/>
            <person name="Sharon A."/>
            <person name="Simon A."/>
            <person name="ten Have A."/>
            <person name="Tudzynski B."/>
            <person name="Tudzynski P."/>
            <person name="Wincker P."/>
            <person name="Andrew M."/>
            <person name="Anthouard V."/>
            <person name="Beever R.E."/>
            <person name="Beffa R."/>
            <person name="Benoit I."/>
            <person name="Bouzid O."/>
            <person name="Brault B."/>
            <person name="Chen Z."/>
            <person name="Choquer M."/>
            <person name="Collemare J."/>
            <person name="Cotton P."/>
            <person name="Danchin E.G."/>
            <person name="Da Silva C."/>
            <person name="Gautier A."/>
            <person name="Giraud C."/>
            <person name="Giraud T."/>
            <person name="Gonzalez C."/>
            <person name="Grossetete S."/>
            <person name="Guldener U."/>
            <person name="Henrissat B."/>
            <person name="Howlett B.J."/>
            <person name="Kodira C."/>
            <person name="Kretschmer M."/>
            <person name="Lappartient A."/>
            <person name="Leroch M."/>
            <person name="Levis C."/>
            <person name="Mauceli E."/>
            <person name="Neuveglise C."/>
            <person name="Oeser B."/>
            <person name="Pearson M."/>
            <person name="Poulain J."/>
            <person name="Poussereau N."/>
            <person name="Quesneville H."/>
            <person name="Rascle C."/>
            <person name="Schumacher J."/>
            <person name="Segurens B."/>
            <person name="Sexton A."/>
            <person name="Silva E."/>
            <person name="Sirven C."/>
            <person name="Soanes D.M."/>
            <person name="Talbot N.J."/>
            <person name="Templeton M."/>
            <person name="Yandava C."/>
            <person name="Yarden O."/>
            <person name="Zeng Q."/>
            <person name="Rollins J.A."/>
            <person name="Lebrun M.H."/>
            <person name="Dickman M."/>
        </authorList>
    </citation>
    <scope>NUCLEOTIDE SEQUENCE [LARGE SCALE GENOMIC DNA]</scope>
    <source>
        <strain evidence="2">ATCC 18683 / 1980 / Ss-1</strain>
    </source>
</reference>
<gene>
    <name evidence="1" type="ORF">SS1G_08129</name>
</gene>
<dbReference type="KEGG" id="ssl:SS1G_08129"/>
<dbReference type="AlphaFoldDB" id="A7ES24"/>
<evidence type="ECO:0000313" key="1">
    <source>
        <dbReference type="EMBL" id="EDN92266.1"/>
    </source>
</evidence>
<proteinExistence type="predicted"/>
<sequence length="67" mass="7535">MKEINKISEGKLVFVRSKISQALTDSAASRVDHVTIVGMILMYQLPSNRCCQASIIEIEKVQKKLRS</sequence>
<keyword evidence="2" id="KW-1185">Reference proteome</keyword>
<dbReference type="Proteomes" id="UP000001312">
    <property type="component" value="Unassembled WGS sequence"/>
</dbReference>
<dbReference type="HOGENOM" id="CLU_2813970_0_0_1"/>
<dbReference type="EMBL" id="CH476631">
    <property type="protein sequence ID" value="EDN92266.1"/>
    <property type="molecule type" value="Genomic_DNA"/>
</dbReference>
<name>A7ES24_SCLS1</name>
<organism evidence="1 2">
    <name type="scientific">Sclerotinia sclerotiorum (strain ATCC 18683 / 1980 / Ss-1)</name>
    <name type="common">White mold</name>
    <name type="synonym">Whetzelinia sclerotiorum</name>
    <dbReference type="NCBI Taxonomy" id="665079"/>
    <lineage>
        <taxon>Eukaryota</taxon>
        <taxon>Fungi</taxon>
        <taxon>Dikarya</taxon>
        <taxon>Ascomycota</taxon>
        <taxon>Pezizomycotina</taxon>
        <taxon>Leotiomycetes</taxon>
        <taxon>Helotiales</taxon>
        <taxon>Sclerotiniaceae</taxon>
        <taxon>Sclerotinia</taxon>
    </lineage>
</organism>
<accession>A7ES24</accession>
<dbReference type="RefSeq" id="XP_001590389.1">
    <property type="nucleotide sequence ID" value="XM_001590339.1"/>
</dbReference>